<dbReference type="PANTHER" id="PTHR33840:SF1">
    <property type="entry name" value="TLE1 PHOSPHOLIPASE DOMAIN-CONTAINING PROTEIN"/>
    <property type="match status" value="1"/>
</dbReference>
<gene>
    <name evidence="3" type="primary">YEL023C_4</name>
    <name evidence="3" type="ORF">DIS24_g4998</name>
</gene>
<accession>A0AA39YT49</accession>
<evidence type="ECO:0000259" key="2">
    <source>
        <dbReference type="Pfam" id="PF09994"/>
    </source>
</evidence>
<dbReference type="Proteomes" id="UP001175001">
    <property type="component" value="Unassembled WGS sequence"/>
</dbReference>
<evidence type="ECO:0000313" key="3">
    <source>
        <dbReference type="EMBL" id="KAK0658149.1"/>
    </source>
</evidence>
<reference evidence="3" key="1">
    <citation type="submission" date="2023-06" db="EMBL/GenBank/DDBJ databases">
        <title>Multi-omics analyses reveal the molecular pathogenesis toolkit of Lasiodiplodia hormozganensis, a cross-kingdom pathogen.</title>
        <authorList>
            <person name="Felix C."/>
            <person name="Meneses R."/>
            <person name="Goncalves M.F.M."/>
            <person name="Tilleman L."/>
            <person name="Duarte A.S."/>
            <person name="Jorrin-Novo J.V."/>
            <person name="Van De Peer Y."/>
            <person name="Deforce D."/>
            <person name="Van Nieuwerburgh F."/>
            <person name="Esteves A.C."/>
            <person name="Alves A."/>
        </authorList>
    </citation>
    <scope>NUCLEOTIDE SEQUENCE</scope>
    <source>
        <strain evidence="3">CBS 339.90</strain>
    </source>
</reference>
<evidence type="ECO:0000313" key="4">
    <source>
        <dbReference type="Proteomes" id="UP001175001"/>
    </source>
</evidence>
<dbReference type="Pfam" id="PF09994">
    <property type="entry name" value="T6SS_Tle1-like_cat"/>
    <property type="match status" value="1"/>
</dbReference>
<feature type="compositionally biased region" description="Low complexity" evidence="1">
    <location>
        <begin position="584"/>
        <end position="598"/>
    </location>
</feature>
<protein>
    <recommendedName>
        <fullName evidence="2">T6SS Phospholipase effector Tle1-like catalytic domain-containing protein</fullName>
    </recommendedName>
</protein>
<keyword evidence="4" id="KW-1185">Reference proteome</keyword>
<feature type="region of interest" description="Disordered" evidence="1">
    <location>
        <begin position="579"/>
        <end position="598"/>
    </location>
</feature>
<evidence type="ECO:0000256" key="1">
    <source>
        <dbReference type="SAM" id="MobiDB-lite"/>
    </source>
</evidence>
<sequence length="598" mass="66048">MANGDPLTLKRPKKLIICCDGTWIDSNNSKLENNGSHAHPKLEVQDPSNVTRIGRALPVSDSQQRPQIVFYQAGVGTGPNLVEKLVGGGTGSGLSENVCEAYGFLANNYQPGDAVYLTGFSRGAFTARSIAALIDAVGLLTKTAMRHFFRVFEDFERAGQEDHETSITQEIREFHIEMPSAKKPLIERRKEYLAQYLKELMRLDKTREIPIQAIGVWDTVGALGIPTIAHLQRLGLPSFLADPLMVPNPYRFTDTTIGKNVRFAFQALALDEERTSFMPTVWEQPDAADDDNSTHNSNSTTVLKQVWFPGTHANVGGSESDSGLADVSLAWMMSELEKAGLEFDESYLADQWRQNRFEYAERAADERRLTSHASSFFHHPVSTLASATSTTLLRLLRSPLSFLPTTVASHHDEKDDEQVDSEEARALRAAARDESEPHWALTRLDDSAANVTALGGLAQRTPLAHRRVDYATGKQTSEILQGTRERVHASVRVRVQARGRGYDGHGVYRAEALRRNGWALERGEGQQGQQQRWRWVNKSGGKEVKGAVLEEDELGRFEVMLLREDADVAAWVLGKGEGRARVGSFSSSSSSSSASGSP</sequence>
<proteinExistence type="predicted"/>
<organism evidence="3 4">
    <name type="scientific">Lasiodiplodia hormozganensis</name>
    <dbReference type="NCBI Taxonomy" id="869390"/>
    <lineage>
        <taxon>Eukaryota</taxon>
        <taxon>Fungi</taxon>
        <taxon>Dikarya</taxon>
        <taxon>Ascomycota</taxon>
        <taxon>Pezizomycotina</taxon>
        <taxon>Dothideomycetes</taxon>
        <taxon>Dothideomycetes incertae sedis</taxon>
        <taxon>Botryosphaeriales</taxon>
        <taxon>Botryosphaeriaceae</taxon>
        <taxon>Lasiodiplodia</taxon>
    </lineage>
</organism>
<comment type="caution">
    <text evidence="3">The sequence shown here is derived from an EMBL/GenBank/DDBJ whole genome shotgun (WGS) entry which is preliminary data.</text>
</comment>
<name>A0AA39YT49_9PEZI</name>
<dbReference type="EMBL" id="JAUJDW010000019">
    <property type="protein sequence ID" value="KAK0658149.1"/>
    <property type="molecule type" value="Genomic_DNA"/>
</dbReference>
<dbReference type="PANTHER" id="PTHR33840">
    <property type="match status" value="1"/>
</dbReference>
<dbReference type="InterPro" id="IPR018712">
    <property type="entry name" value="Tle1-like_cat"/>
</dbReference>
<feature type="domain" description="T6SS Phospholipase effector Tle1-like catalytic" evidence="2">
    <location>
        <begin position="13"/>
        <end position="335"/>
    </location>
</feature>
<dbReference type="AlphaFoldDB" id="A0AA39YT49"/>